<feature type="transmembrane region" description="Helical" evidence="1">
    <location>
        <begin position="45"/>
        <end position="64"/>
    </location>
</feature>
<reference evidence="2 3" key="1">
    <citation type="journal article" date="2015" name="Genome Announc.">
        <title>Expanding the biotechnology potential of lactobacilli through comparative genomics of 213 strains and associated genera.</title>
        <authorList>
            <person name="Sun Z."/>
            <person name="Harris H.M."/>
            <person name="McCann A."/>
            <person name="Guo C."/>
            <person name="Argimon S."/>
            <person name="Zhang W."/>
            <person name="Yang X."/>
            <person name="Jeffery I.B."/>
            <person name="Cooney J.C."/>
            <person name="Kagawa T.F."/>
            <person name="Liu W."/>
            <person name="Song Y."/>
            <person name="Salvetti E."/>
            <person name="Wrobel A."/>
            <person name="Rasinkangas P."/>
            <person name="Parkhill J."/>
            <person name="Rea M.C."/>
            <person name="O'Sullivan O."/>
            <person name="Ritari J."/>
            <person name="Douillard F.P."/>
            <person name="Paul Ross R."/>
            <person name="Yang R."/>
            <person name="Briner A.E."/>
            <person name="Felis G.E."/>
            <person name="de Vos W.M."/>
            <person name="Barrangou R."/>
            <person name="Klaenhammer T.R."/>
            <person name="Caufield P.W."/>
            <person name="Cui Y."/>
            <person name="Zhang H."/>
            <person name="O'Toole P.W."/>
        </authorList>
    </citation>
    <scope>NUCLEOTIDE SEQUENCE [LARGE SCALE GENOMIC DNA]</scope>
    <source>
        <strain evidence="2 3">DSM 20178</strain>
    </source>
</reference>
<keyword evidence="1" id="KW-0472">Membrane</keyword>
<keyword evidence="1" id="KW-0812">Transmembrane</keyword>
<name>A0A0R1EV32_LACZE</name>
<comment type="caution">
    <text evidence="2">The sequence shown here is derived from an EMBL/GenBank/DDBJ whole genome shotgun (WGS) entry which is preliminary data.</text>
</comment>
<evidence type="ECO:0000313" key="3">
    <source>
        <dbReference type="Proteomes" id="UP000051984"/>
    </source>
</evidence>
<sequence length="70" mass="7515">MAVIGTILMLLLAVLALVIVLALIVAGIQTLLSLWPSTKMKRLPYYVRAGIMLASLFNALYKAVTLGSVI</sequence>
<proteinExistence type="predicted"/>
<gene>
    <name evidence="2" type="ORF">FD51_GL001548</name>
</gene>
<feature type="transmembrane region" description="Helical" evidence="1">
    <location>
        <begin position="6"/>
        <end position="33"/>
    </location>
</feature>
<organism evidence="2 3">
    <name type="scientific">Lacticaseibacillus zeae DSM 20178 = KCTC 3804</name>
    <dbReference type="NCBI Taxonomy" id="1423816"/>
    <lineage>
        <taxon>Bacteria</taxon>
        <taxon>Bacillati</taxon>
        <taxon>Bacillota</taxon>
        <taxon>Bacilli</taxon>
        <taxon>Lactobacillales</taxon>
        <taxon>Lactobacillaceae</taxon>
        <taxon>Lacticaseibacillus</taxon>
    </lineage>
</organism>
<evidence type="ECO:0000313" key="2">
    <source>
        <dbReference type="EMBL" id="KRK13340.1"/>
    </source>
</evidence>
<dbReference type="GeneID" id="93267927"/>
<dbReference type="Proteomes" id="UP000051984">
    <property type="component" value="Unassembled WGS sequence"/>
</dbReference>
<dbReference type="PATRIC" id="fig|1423816.3.peg.1618"/>
<keyword evidence="1" id="KW-1133">Transmembrane helix</keyword>
<protein>
    <submittedName>
        <fullName evidence="2">Uncharacterized protein</fullName>
    </submittedName>
</protein>
<accession>A0A0R1EV32</accession>
<evidence type="ECO:0000256" key="1">
    <source>
        <dbReference type="SAM" id="Phobius"/>
    </source>
</evidence>
<dbReference type="AlphaFoldDB" id="A0A0R1EV32"/>
<dbReference type="EMBL" id="AZCT01000002">
    <property type="protein sequence ID" value="KRK13340.1"/>
    <property type="molecule type" value="Genomic_DNA"/>
</dbReference>
<dbReference type="RefSeq" id="WP_010490053.1">
    <property type="nucleotide sequence ID" value="NZ_AZCT01000002.1"/>
</dbReference>